<dbReference type="Gene3D" id="3.40.50.300">
    <property type="entry name" value="P-loop containing nucleotide triphosphate hydrolases"/>
    <property type="match status" value="1"/>
</dbReference>
<reference evidence="1" key="1">
    <citation type="journal article" date="2019" name="bioRxiv">
        <title>The Genome of the Zebra Mussel, Dreissena polymorpha: A Resource for Invasive Species Research.</title>
        <authorList>
            <person name="McCartney M.A."/>
            <person name="Auch B."/>
            <person name="Kono T."/>
            <person name="Mallez S."/>
            <person name="Zhang Y."/>
            <person name="Obille A."/>
            <person name="Becker A."/>
            <person name="Abrahante J.E."/>
            <person name="Garbe J."/>
            <person name="Badalamenti J.P."/>
            <person name="Herman A."/>
            <person name="Mangelson H."/>
            <person name="Liachko I."/>
            <person name="Sullivan S."/>
            <person name="Sone E.D."/>
            <person name="Koren S."/>
            <person name="Silverstein K.A.T."/>
            <person name="Beckman K.B."/>
            <person name="Gohl D.M."/>
        </authorList>
    </citation>
    <scope>NUCLEOTIDE SEQUENCE</scope>
    <source>
        <strain evidence="1">Duluth1</strain>
        <tissue evidence="1">Whole animal</tissue>
    </source>
</reference>
<accession>A0A9D4DQT8</accession>
<dbReference type="PANTHER" id="PTHR46312:SF2">
    <property type="entry name" value="NUCLEOTIDE-BINDING OLIGOMERIZATION DOMAIN-CONTAINING PROTEIN 2-LIKE"/>
    <property type="match status" value="1"/>
</dbReference>
<protein>
    <recommendedName>
        <fullName evidence="3">NACHT domain-containing protein</fullName>
    </recommendedName>
</protein>
<comment type="caution">
    <text evidence="1">The sequence shown here is derived from an EMBL/GenBank/DDBJ whole genome shotgun (WGS) entry which is preliminary data.</text>
</comment>
<dbReference type="EMBL" id="JAIWYP010000010">
    <property type="protein sequence ID" value="KAH3754157.1"/>
    <property type="molecule type" value="Genomic_DNA"/>
</dbReference>
<evidence type="ECO:0000313" key="2">
    <source>
        <dbReference type="Proteomes" id="UP000828390"/>
    </source>
</evidence>
<proteinExistence type="predicted"/>
<reference evidence="1" key="2">
    <citation type="submission" date="2020-11" db="EMBL/GenBank/DDBJ databases">
        <authorList>
            <person name="McCartney M.A."/>
            <person name="Auch B."/>
            <person name="Kono T."/>
            <person name="Mallez S."/>
            <person name="Becker A."/>
            <person name="Gohl D.M."/>
            <person name="Silverstein K.A.T."/>
            <person name="Koren S."/>
            <person name="Bechman K.B."/>
            <person name="Herman A."/>
            <person name="Abrahante J.E."/>
            <person name="Garbe J."/>
        </authorList>
    </citation>
    <scope>NUCLEOTIDE SEQUENCE</scope>
    <source>
        <strain evidence="1">Duluth1</strain>
        <tissue evidence="1">Whole animal</tissue>
    </source>
</reference>
<dbReference type="InterPro" id="IPR027897">
    <property type="entry name" value="DUF4559"/>
</dbReference>
<gene>
    <name evidence="1" type="ORF">DPMN_188820</name>
</gene>
<dbReference type="SUPFAM" id="SSF52540">
    <property type="entry name" value="P-loop containing nucleoside triphosphate hydrolases"/>
    <property type="match status" value="1"/>
</dbReference>
<dbReference type="Pfam" id="PF15112">
    <property type="entry name" value="DUF4559"/>
    <property type="match status" value="1"/>
</dbReference>
<dbReference type="PANTHER" id="PTHR46312">
    <property type="entry name" value="NACHT DOMAIN-CONTAINING PROTEIN"/>
    <property type="match status" value="1"/>
</dbReference>
<dbReference type="Proteomes" id="UP000828390">
    <property type="component" value="Unassembled WGS sequence"/>
</dbReference>
<organism evidence="1 2">
    <name type="scientific">Dreissena polymorpha</name>
    <name type="common">Zebra mussel</name>
    <name type="synonym">Mytilus polymorpha</name>
    <dbReference type="NCBI Taxonomy" id="45954"/>
    <lineage>
        <taxon>Eukaryota</taxon>
        <taxon>Metazoa</taxon>
        <taxon>Spiralia</taxon>
        <taxon>Lophotrochozoa</taxon>
        <taxon>Mollusca</taxon>
        <taxon>Bivalvia</taxon>
        <taxon>Autobranchia</taxon>
        <taxon>Heteroconchia</taxon>
        <taxon>Euheterodonta</taxon>
        <taxon>Imparidentia</taxon>
        <taxon>Neoheterodontei</taxon>
        <taxon>Myida</taxon>
        <taxon>Dreissenoidea</taxon>
        <taxon>Dreissenidae</taxon>
        <taxon>Dreissena</taxon>
    </lineage>
</organism>
<dbReference type="InterPro" id="IPR027417">
    <property type="entry name" value="P-loop_NTPase"/>
</dbReference>
<name>A0A9D4DQT8_DREPO</name>
<evidence type="ECO:0000313" key="1">
    <source>
        <dbReference type="EMBL" id="KAH3754157.1"/>
    </source>
</evidence>
<sequence length="1847" mass="210257">MEALRKKETQNWEKCWIALVKTTEVIAKLARDAFDSFYKHVRQTMYSNHGISEQDTCNSCMDLSKLCNLCSKIHFYIWENHRFKTGVHNKNVQRNGPSWNNTDCTNWCTNSWELAKCYMSTTGYKEVQSAGTTDFQGIIGALYNCTWMQRYFTDDLSKADNIITKARDTIKPLRHAHVIETSDTDMIAIFDCFLNILNDPAFVYWCPLADSARTYLGKLQNDSRLLVDQILLEEMKSAFLRVKDKVMLDNINEALTQDKKEEFREMLMKHYLKTLGNVSVSPILEGRDKPIWDIFVSPKLRKVDVKANGSRIVTDNLVHKYKDIVLKSDKICEKVFIQGDPGMGKTTFLNKLVLDWCDENSAANSGHRSTFSDIETLKEFRFIFHIILRDSIDTREVVEMIKTQIIDGIYVGEKKKEVLDLLGLILEQDTCLITLDGLNEWTNHKYATPVIVTGTRNCVMLFTTRPYAMVDRCIKDSEIGILLDLGGVTEPKILMQKIISSQQTDKSYTDFEAYVDTRNLSHLLTSPWLATLLVNLWSNAKYVQGSLCELLVLLIDNLLKKATAQEGFFEEGYPIKCFSNTCYIKPNKEIFDALGKAAFFFTASSKSSRMFTERELRNYFANNFHEQLQFCLKVGLLTAKHNSTILPENKQISFLHETIQEFFAACYIANLEEDILANVLGEIQSGMLEMSQVIVFVCGLNCKIGNKVIQCIGTGKFFEDVSYGVSTYLKGPGSETEFFKSDQDINYDQNCLALSMLFQRMLIASYHEASLNGGLFNLKCEHFVFSEIFNGTELKVLQTLLLKNMSNVRSLILECNILRQTEILNVLQQSKVCLERVKIDSRRVPSTPEIVKELPNLNVKELAFFENNDVSSLFSKLLFSILPTLSHLEFLQLEEVTREECINVPVSLWQLSLKKCTLSSQCIQLLMIRLSSLAKFIIWELNEVNVIRPNSTFAHGQLLSCDMSKVRLIVRKGRKELYEILRNTPLKHLAVETVDDISMASEIFPTLNKLETLFLCGTHTCPIELQFPSSLNTFGLVCCKCSHEWLCSVLMKLTSLAVNVSFVIGIINIELISDNGCEDDSKNNLSEMKSELVLRDWSKITLTVSIDNIELLDILHGLSISVLYIKNFKEKCVTLESGFLTSLGTLNKLILEGYFIDPCEFRMPHSLTQIILMKCECSANWLCNLLMEISSFDHNVQCVLNDFVLQSYEEQNKYTSKIGASRSNMLSCNISNILLCVINCSIELFEIFRETNILNLSLCTPKTFALASEILPTLRYLSMLYLKGSCYTGQCTVQVPSSLRVVSLMAIECETEWLCSLLIRLSSLGQRIECEITAMTLHKSVESRTTDRSVDTRVFRTKLLSCNMTNIAISVTNGSTDLFEILRNTSIARLLLRQAGEMLLTSNILTTLNNLNSLFFIETYMGRCNLKLPSKLRIIHLSNCKCSTDWLSRFLLTIASLGHPVTCNLTDLIFQNDFVYADACKTDSQVHDSNFRSKALAISNINIIVMNGKIELYEILRDSNIEKMNLETADDVSLAANILPSLRKLKYLRLSGFYKGQCNFQLPISLEVIVIDKVKFTTVWLSSLFETISSFDHAVFLNLYDFELHPNEDACEMYMHVQTADVQSEMSCDLTNVSLFVTQGSIELFKMLSNTNLVKMGLHADCVLLGSTILPTLKYLKMLHLEGNYDGCFYLQLPVSLQRILLKNGKCSPEWLCSLFITLSTFQNHVVCVLHDFVVQPCGEDSNADVRKRFSDMRYKLLSSDISHVELQIRNGTLELYTLLRETSLGILKIESADDISMVKDTLPTLTKLKQCFICGTLFNHHLPQTLEVMNSNEASFSIELYRRLPY</sequence>
<evidence type="ECO:0008006" key="3">
    <source>
        <dbReference type="Google" id="ProtNLM"/>
    </source>
</evidence>
<keyword evidence="2" id="KW-1185">Reference proteome</keyword>